<name>A0ACB0MDQ1_TRIPR</name>
<dbReference type="Proteomes" id="UP001177021">
    <property type="component" value="Unassembled WGS sequence"/>
</dbReference>
<sequence length="110" mass="12675">MVNQLDVHKVVIEMDAKKVVDAIQKKNYPRAYQGKGSKVMRSFCSRETMVGQFDRLAGMATKVNKENRSAGVLENYAEGEAYAEHKFRKFLRNRPREVMPSVNKFFSDPE</sequence>
<reference evidence="1" key="1">
    <citation type="submission" date="2023-10" db="EMBL/GenBank/DDBJ databases">
        <authorList>
            <person name="Rodriguez Cubillos JULIANA M."/>
            <person name="De Vega J."/>
        </authorList>
    </citation>
    <scope>NUCLEOTIDE SEQUENCE</scope>
</reference>
<gene>
    <name evidence="1" type="ORF">MILVUS5_LOCUS40069</name>
</gene>
<accession>A0ACB0MDQ1</accession>
<evidence type="ECO:0000313" key="1">
    <source>
        <dbReference type="EMBL" id="CAJ2677612.1"/>
    </source>
</evidence>
<evidence type="ECO:0000313" key="2">
    <source>
        <dbReference type="Proteomes" id="UP001177021"/>
    </source>
</evidence>
<organism evidence="1 2">
    <name type="scientific">Trifolium pratense</name>
    <name type="common">Red clover</name>
    <dbReference type="NCBI Taxonomy" id="57577"/>
    <lineage>
        <taxon>Eukaryota</taxon>
        <taxon>Viridiplantae</taxon>
        <taxon>Streptophyta</taxon>
        <taxon>Embryophyta</taxon>
        <taxon>Tracheophyta</taxon>
        <taxon>Spermatophyta</taxon>
        <taxon>Magnoliopsida</taxon>
        <taxon>eudicotyledons</taxon>
        <taxon>Gunneridae</taxon>
        <taxon>Pentapetalae</taxon>
        <taxon>rosids</taxon>
        <taxon>fabids</taxon>
        <taxon>Fabales</taxon>
        <taxon>Fabaceae</taxon>
        <taxon>Papilionoideae</taxon>
        <taxon>50 kb inversion clade</taxon>
        <taxon>NPAAA clade</taxon>
        <taxon>Hologalegina</taxon>
        <taxon>IRL clade</taxon>
        <taxon>Trifolieae</taxon>
        <taxon>Trifolium</taxon>
    </lineage>
</organism>
<proteinExistence type="predicted"/>
<keyword evidence="2" id="KW-1185">Reference proteome</keyword>
<protein>
    <submittedName>
        <fullName evidence="1">Uncharacterized protein</fullName>
    </submittedName>
</protein>
<dbReference type="EMBL" id="CASHSV030000823">
    <property type="protein sequence ID" value="CAJ2677612.1"/>
    <property type="molecule type" value="Genomic_DNA"/>
</dbReference>
<comment type="caution">
    <text evidence="1">The sequence shown here is derived from an EMBL/GenBank/DDBJ whole genome shotgun (WGS) entry which is preliminary data.</text>
</comment>